<reference evidence="1 2" key="1">
    <citation type="journal article" date="2015" name="Stand. Genomic Sci.">
        <title>Genomic Encyclopedia of Bacterial and Archaeal Type Strains, Phase III: the genomes of soil and plant-associated and newly described type strains.</title>
        <authorList>
            <person name="Whitman W.B."/>
            <person name="Woyke T."/>
            <person name="Klenk H.P."/>
            <person name="Zhou Y."/>
            <person name="Lilburn T.G."/>
            <person name="Beck B.J."/>
            <person name="De Vos P."/>
            <person name="Vandamme P."/>
            <person name="Eisen J.A."/>
            <person name="Garrity G."/>
            <person name="Hugenholtz P."/>
            <person name="Kyrpides N.C."/>
        </authorList>
    </citation>
    <scope>NUCLEOTIDE SEQUENCE [LARGE SCALE GENOMIC DNA]</scope>
    <source>
        <strain evidence="1 2">CV53</strain>
    </source>
</reference>
<gene>
    <name evidence="1" type="ORF">EV146_114106</name>
</gene>
<keyword evidence="2" id="KW-1185">Reference proteome</keyword>
<sequence length="44" mass="5201">MDRNITLNNQVESRTFMDLQFLFQEPIIEIQELSPGYEDHACDV</sequence>
<dbReference type="Proteomes" id="UP000295689">
    <property type="component" value="Unassembled WGS sequence"/>
</dbReference>
<name>A0A4R2B2G0_9BACI</name>
<comment type="caution">
    <text evidence="1">The sequence shown here is derived from an EMBL/GenBank/DDBJ whole genome shotgun (WGS) entry which is preliminary data.</text>
</comment>
<proteinExistence type="predicted"/>
<protein>
    <submittedName>
        <fullName evidence="1">Uncharacterized protein</fullName>
    </submittedName>
</protein>
<evidence type="ECO:0000313" key="1">
    <source>
        <dbReference type="EMBL" id="TCN20486.1"/>
    </source>
</evidence>
<dbReference type="EMBL" id="SLVV01000014">
    <property type="protein sequence ID" value="TCN20486.1"/>
    <property type="molecule type" value="Genomic_DNA"/>
</dbReference>
<accession>A0A4R2B2G0</accession>
<organism evidence="1 2">
    <name type="scientific">Mesobacillus foraminis</name>
    <dbReference type="NCBI Taxonomy" id="279826"/>
    <lineage>
        <taxon>Bacteria</taxon>
        <taxon>Bacillati</taxon>
        <taxon>Bacillota</taxon>
        <taxon>Bacilli</taxon>
        <taxon>Bacillales</taxon>
        <taxon>Bacillaceae</taxon>
        <taxon>Mesobacillus</taxon>
    </lineage>
</organism>
<dbReference type="AlphaFoldDB" id="A0A4R2B2G0"/>
<evidence type="ECO:0000313" key="2">
    <source>
        <dbReference type="Proteomes" id="UP000295689"/>
    </source>
</evidence>